<dbReference type="AlphaFoldDB" id="A0A5B7CL96"/>
<dbReference type="EMBL" id="VSRR010000115">
    <property type="protein sequence ID" value="MPC10387.1"/>
    <property type="molecule type" value="Genomic_DNA"/>
</dbReference>
<organism evidence="1 2">
    <name type="scientific">Portunus trituberculatus</name>
    <name type="common">Swimming crab</name>
    <name type="synonym">Neptunus trituberculatus</name>
    <dbReference type="NCBI Taxonomy" id="210409"/>
    <lineage>
        <taxon>Eukaryota</taxon>
        <taxon>Metazoa</taxon>
        <taxon>Ecdysozoa</taxon>
        <taxon>Arthropoda</taxon>
        <taxon>Crustacea</taxon>
        <taxon>Multicrustacea</taxon>
        <taxon>Malacostraca</taxon>
        <taxon>Eumalacostraca</taxon>
        <taxon>Eucarida</taxon>
        <taxon>Decapoda</taxon>
        <taxon>Pleocyemata</taxon>
        <taxon>Brachyura</taxon>
        <taxon>Eubrachyura</taxon>
        <taxon>Portunoidea</taxon>
        <taxon>Portunidae</taxon>
        <taxon>Portuninae</taxon>
        <taxon>Portunus</taxon>
    </lineage>
</organism>
<protein>
    <submittedName>
        <fullName evidence="1">Uncharacterized protein</fullName>
    </submittedName>
</protein>
<reference evidence="1 2" key="1">
    <citation type="submission" date="2019-05" db="EMBL/GenBank/DDBJ databases">
        <title>Another draft genome of Portunus trituberculatus and its Hox gene families provides insights of decapod evolution.</title>
        <authorList>
            <person name="Jeong J.-H."/>
            <person name="Song I."/>
            <person name="Kim S."/>
            <person name="Choi T."/>
            <person name="Kim D."/>
            <person name="Ryu S."/>
            <person name="Kim W."/>
        </authorList>
    </citation>
    <scope>NUCLEOTIDE SEQUENCE [LARGE SCALE GENOMIC DNA]</scope>
    <source>
        <tissue evidence="1">Muscle</tissue>
    </source>
</reference>
<accession>A0A5B7CL96</accession>
<sequence>MWHHTLVLHCDYLPSALYRATTPTTSPHTLSANHSRHRPAARPPAAFPTFTYHLRDWCVRIAKWCLASASEKLRRGSIARDALYSSQVQHAIV</sequence>
<name>A0A5B7CL96_PORTR</name>
<proteinExistence type="predicted"/>
<dbReference type="Proteomes" id="UP000324222">
    <property type="component" value="Unassembled WGS sequence"/>
</dbReference>
<evidence type="ECO:0000313" key="1">
    <source>
        <dbReference type="EMBL" id="MPC10387.1"/>
    </source>
</evidence>
<evidence type="ECO:0000313" key="2">
    <source>
        <dbReference type="Proteomes" id="UP000324222"/>
    </source>
</evidence>
<gene>
    <name evidence="1" type="ORF">E2C01_003021</name>
</gene>
<comment type="caution">
    <text evidence="1">The sequence shown here is derived from an EMBL/GenBank/DDBJ whole genome shotgun (WGS) entry which is preliminary data.</text>
</comment>
<keyword evidence="2" id="KW-1185">Reference proteome</keyword>